<organism evidence="2 3">
    <name type="scientific">Gigaspora rosea</name>
    <dbReference type="NCBI Taxonomy" id="44941"/>
    <lineage>
        <taxon>Eukaryota</taxon>
        <taxon>Fungi</taxon>
        <taxon>Fungi incertae sedis</taxon>
        <taxon>Mucoromycota</taxon>
        <taxon>Glomeromycotina</taxon>
        <taxon>Glomeromycetes</taxon>
        <taxon>Diversisporales</taxon>
        <taxon>Gigasporaceae</taxon>
        <taxon>Gigaspora</taxon>
    </lineage>
</organism>
<gene>
    <name evidence="2" type="ORF">C2G38_2128822</name>
</gene>
<dbReference type="AlphaFoldDB" id="A0A397TU10"/>
<feature type="chain" id="PRO_5017334500" description="Reelin domain-containing protein" evidence="1">
    <location>
        <begin position="19"/>
        <end position="144"/>
    </location>
</feature>
<sequence length="144" mass="16469">MNKHLIYLLLIMFSMANANQYFSNCDYYGISTKILGEAYWGPDPPYAGAMLNISYSVKDLPMSTTHLVYVVAAVVRDDKNTDPSASNKVQVDRNVKDVSVSSLHVQWPSLADTNNRYSLVIFLLDYKYGEYSCVRFADRYPWNQ</sequence>
<dbReference type="Proteomes" id="UP000266673">
    <property type="component" value="Unassembled WGS sequence"/>
</dbReference>
<protein>
    <recommendedName>
        <fullName evidence="4">Reelin domain-containing protein</fullName>
    </recommendedName>
</protein>
<feature type="signal peptide" evidence="1">
    <location>
        <begin position="1"/>
        <end position="18"/>
    </location>
</feature>
<name>A0A397TU10_9GLOM</name>
<comment type="caution">
    <text evidence="2">The sequence shown here is derived from an EMBL/GenBank/DDBJ whole genome shotgun (WGS) entry which is preliminary data.</text>
</comment>
<proteinExistence type="predicted"/>
<evidence type="ECO:0000313" key="3">
    <source>
        <dbReference type="Proteomes" id="UP000266673"/>
    </source>
</evidence>
<evidence type="ECO:0000313" key="2">
    <source>
        <dbReference type="EMBL" id="RIB00911.1"/>
    </source>
</evidence>
<keyword evidence="3" id="KW-1185">Reference proteome</keyword>
<reference evidence="2 3" key="1">
    <citation type="submission" date="2018-06" db="EMBL/GenBank/DDBJ databases">
        <title>Comparative genomics reveals the genomic features of Rhizophagus irregularis, R. cerebriforme, R. diaphanum and Gigaspora rosea, and their symbiotic lifestyle signature.</title>
        <authorList>
            <person name="Morin E."/>
            <person name="San Clemente H."/>
            <person name="Chen E.C.H."/>
            <person name="De La Providencia I."/>
            <person name="Hainaut M."/>
            <person name="Kuo A."/>
            <person name="Kohler A."/>
            <person name="Murat C."/>
            <person name="Tang N."/>
            <person name="Roy S."/>
            <person name="Loubradou J."/>
            <person name="Henrissat B."/>
            <person name="Grigoriev I.V."/>
            <person name="Corradi N."/>
            <person name="Roux C."/>
            <person name="Martin F.M."/>
        </authorList>
    </citation>
    <scope>NUCLEOTIDE SEQUENCE [LARGE SCALE GENOMIC DNA]</scope>
    <source>
        <strain evidence="2 3">DAOM 194757</strain>
    </source>
</reference>
<dbReference type="EMBL" id="QKWP01003480">
    <property type="protein sequence ID" value="RIB00911.1"/>
    <property type="molecule type" value="Genomic_DNA"/>
</dbReference>
<accession>A0A397TU10</accession>
<evidence type="ECO:0000256" key="1">
    <source>
        <dbReference type="SAM" id="SignalP"/>
    </source>
</evidence>
<keyword evidence="1" id="KW-0732">Signal</keyword>
<evidence type="ECO:0008006" key="4">
    <source>
        <dbReference type="Google" id="ProtNLM"/>
    </source>
</evidence>